<evidence type="ECO:0000256" key="1">
    <source>
        <dbReference type="SAM" id="MobiDB-lite"/>
    </source>
</evidence>
<proteinExistence type="predicted"/>
<name>A0A2T4TZD6_9BACT</name>
<dbReference type="EMBL" id="NVQC01000015">
    <property type="protein sequence ID" value="PTL36474.1"/>
    <property type="molecule type" value="Genomic_DNA"/>
</dbReference>
<dbReference type="Proteomes" id="UP000241436">
    <property type="component" value="Unassembled WGS sequence"/>
</dbReference>
<evidence type="ECO:0000313" key="3">
    <source>
        <dbReference type="EMBL" id="PTL36474.1"/>
    </source>
</evidence>
<evidence type="ECO:0000313" key="4">
    <source>
        <dbReference type="Proteomes" id="UP000241436"/>
    </source>
</evidence>
<reference evidence="4" key="2">
    <citation type="journal article" date="2018" name="Environ. Microbiol.">
        <title>Bloom of a denitrifying methanotroph, 'Candidatus Methylomirabilis limnetica', in a deep stratified lake.</title>
        <authorList>
            <person name="Graf J.S."/>
            <person name="Mayr M.J."/>
            <person name="Marchant H.K."/>
            <person name="Tienken D."/>
            <person name="Hach P.F."/>
            <person name="Brand A."/>
            <person name="Schubert C.J."/>
            <person name="Kuypers M.M."/>
            <person name="Milucka J."/>
        </authorList>
    </citation>
    <scope>NUCLEOTIDE SEQUENCE [LARGE SCALE GENOMIC DNA]</scope>
    <source>
        <strain evidence="4">Zug</strain>
    </source>
</reference>
<accession>A0A2T4TZD6</accession>
<sequence>MLRVNGMGIGRINVFPVVLSPSTVLRTGASFAHKGRRGPGRDGTRMRFVADAMLGRLAKWLRLLGYDTLYWRGDDARLVRLVLAENRLLLTRDTHIPPRLPPHLTLLIVSDHYDEQLGQVVARFGVPPRIGRLCLRCNLAIEPTEKAEVRAEIPAFVWQAHERFARCHGCLRIYWEGTHYARMMEVLERLPGWKKGVAVTKMKRSPIDSNTACASSAPMGVKVRDTPHPHLPPQEGKESVEGDFLGNAKGNGRCA</sequence>
<evidence type="ECO:0000259" key="2">
    <source>
        <dbReference type="Pfam" id="PF01927"/>
    </source>
</evidence>
<organism evidence="3 4">
    <name type="scientific">Candidatus Methylomirabilis limnetica</name>
    <dbReference type="NCBI Taxonomy" id="2033718"/>
    <lineage>
        <taxon>Bacteria</taxon>
        <taxon>Candidatus Methylomirabilota</taxon>
        <taxon>Candidatus Methylomirabilia</taxon>
        <taxon>Candidatus Methylomirabilales</taxon>
        <taxon>Candidatus Methylomirabilaceae</taxon>
        <taxon>Candidatus Methylomirabilis</taxon>
    </lineage>
</organism>
<feature type="region of interest" description="Disordered" evidence="1">
    <location>
        <begin position="209"/>
        <end position="255"/>
    </location>
</feature>
<gene>
    <name evidence="3" type="ORF">CLG94_03695</name>
</gene>
<comment type="caution">
    <text evidence="3">The sequence shown here is derived from an EMBL/GenBank/DDBJ whole genome shotgun (WGS) entry which is preliminary data.</text>
</comment>
<dbReference type="InterPro" id="IPR002782">
    <property type="entry name" value="Mut7-C_RNAse_dom"/>
</dbReference>
<protein>
    <recommendedName>
        <fullName evidence="2">Mut7-C RNAse domain-containing protein</fullName>
    </recommendedName>
</protein>
<feature type="domain" description="Mut7-C RNAse" evidence="2">
    <location>
        <begin position="46"/>
        <end position="186"/>
    </location>
</feature>
<dbReference type="AlphaFoldDB" id="A0A2T4TZD6"/>
<dbReference type="PANTHER" id="PTHR39081">
    <property type="entry name" value="MUT7-C DOMAIN-CONTAINING PROTEIN"/>
    <property type="match status" value="1"/>
</dbReference>
<reference evidence="3 4" key="1">
    <citation type="submission" date="2017-09" db="EMBL/GenBank/DDBJ databases">
        <title>Bloom of a denitrifying methanotroph, Candidatus Methylomirabilis limnetica, in a deep stratified lake.</title>
        <authorList>
            <person name="Graf J.S."/>
            <person name="Marchant H.K."/>
            <person name="Tienken D."/>
            <person name="Hach P.F."/>
            <person name="Brand A."/>
            <person name="Schubert C.J."/>
            <person name="Kuypers M.M."/>
            <person name="Milucka J."/>
        </authorList>
    </citation>
    <scope>NUCLEOTIDE SEQUENCE [LARGE SCALE GENOMIC DNA]</scope>
    <source>
        <strain evidence="3 4">Zug</strain>
    </source>
</reference>
<dbReference type="Pfam" id="PF01927">
    <property type="entry name" value="Mut7-C"/>
    <property type="match status" value="1"/>
</dbReference>
<keyword evidence="4" id="KW-1185">Reference proteome</keyword>
<dbReference type="PANTHER" id="PTHR39081:SF1">
    <property type="entry name" value="MUT7-C RNASE DOMAIN-CONTAINING PROTEIN"/>
    <property type="match status" value="1"/>
</dbReference>